<evidence type="ECO:0000313" key="8">
    <source>
        <dbReference type="EMBL" id="TYP75915.1"/>
    </source>
</evidence>
<keyword evidence="3 6" id="KW-0812">Transmembrane</keyword>
<keyword evidence="4 6" id="KW-1133">Transmembrane helix</keyword>
<proteinExistence type="inferred from homology"/>
<name>A0A5S5C934_9FLAO</name>
<dbReference type="OrthoDB" id="9812980at2"/>
<feature type="transmembrane region" description="Helical" evidence="6">
    <location>
        <begin position="200"/>
        <end position="218"/>
    </location>
</feature>
<dbReference type="AlphaFoldDB" id="A0A5S5C934"/>
<evidence type="ECO:0000256" key="3">
    <source>
        <dbReference type="ARBA" id="ARBA00022692"/>
    </source>
</evidence>
<feature type="transmembrane region" description="Helical" evidence="6">
    <location>
        <begin position="95"/>
        <end position="112"/>
    </location>
</feature>
<dbReference type="Proteomes" id="UP000324376">
    <property type="component" value="Unassembled WGS sequence"/>
</dbReference>
<feature type="transmembrane region" description="Helical" evidence="6">
    <location>
        <begin position="172"/>
        <end position="194"/>
    </location>
</feature>
<evidence type="ECO:0000256" key="2">
    <source>
        <dbReference type="ARBA" id="ARBA00022475"/>
    </source>
</evidence>
<evidence type="ECO:0000256" key="1">
    <source>
        <dbReference type="ARBA" id="ARBA00004651"/>
    </source>
</evidence>
<gene>
    <name evidence="8" type="ORF">BD809_102126</name>
</gene>
<feature type="transmembrane region" description="Helical" evidence="6">
    <location>
        <begin position="9"/>
        <end position="27"/>
    </location>
</feature>
<dbReference type="InterPro" id="IPR032816">
    <property type="entry name" value="VTT_dom"/>
</dbReference>
<dbReference type="GO" id="GO:0005886">
    <property type="term" value="C:plasma membrane"/>
    <property type="evidence" value="ECO:0007669"/>
    <property type="project" value="UniProtKB-SubCell"/>
</dbReference>
<dbReference type="InterPro" id="IPR015414">
    <property type="entry name" value="TMEM64"/>
</dbReference>
<reference evidence="8 9" key="1">
    <citation type="submission" date="2019-07" db="EMBL/GenBank/DDBJ databases">
        <title>Genomic Encyclopedia of Archaeal and Bacterial Type Strains, Phase II (KMG-II): from individual species to whole genera.</title>
        <authorList>
            <person name="Goeker M."/>
        </authorList>
    </citation>
    <scope>NUCLEOTIDE SEQUENCE [LARGE SCALE GENOMIC DNA]</scope>
    <source>
        <strain evidence="8 9">DSM 17527</strain>
    </source>
</reference>
<dbReference type="RefSeq" id="WP_148781536.1">
    <property type="nucleotide sequence ID" value="NZ_VNHU01000002.1"/>
</dbReference>
<feature type="domain" description="VTT" evidence="7">
    <location>
        <begin position="75"/>
        <end position="191"/>
    </location>
</feature>
<keyword evidence="9" id="KW-1185">Reference proteome</keyword>
<organism evidence="8 9">
    <name type="scientific">Aquimarina intermedia</name>
    <dbReference type="NCBI Taxonomy" id="350814"/>
    <lineage>
        <taxon>Bacteria</taxon>
        <taxon>Pseudomonadati</taxon>
        <taxon>Bacteroidota</taxon>
        <taxon>Flavobacteriia</taxon>
        <taxon>Flavobacteriales</taxon>
        <taxon>Flavobacteriaceae</taxon>
        <taxon>Aquimarina</taxon>
    </lineage>
</organism>
<protein>
    <recommendedName>
        <fullName evidence="6">TVP38/TMEM64 family membrane protein</fullName>
    </recommendedName>
</protein>
<comment type="subcellular location">
    <subcellularLocation>
        <location evidence="1 6">Cell membrane</location>
        <topology evidence="1 6">Multi-pass membrane protein</topology>
    </subcellularLocation>
</comment>
<dbReference type="PANTHER" id="PTHR12677:SF59">
    <property type="entry name" value="GOLGI APPARATUS MEMBRANE PROTEIN TVP38-RELATED"/>
    <property type="match status" value="1"/>
</dbReference>
<dbReference type="PANTHER" id="PTHR12677">
    <property type="entry name" value="GOLGI APPARATUS MEMBRANE PROTEIN TVP38-RELATED"/>
    <property type="match status" value="1"/>
</dbReference>
<evidence type="ECO:0000259" key="7">
    <source>
        <dbReference type="Pfam" id="PF09335"/>
    </source>
</evidence>
<keyword evidence="2 6" id="KW-1003">Cell membrane</keyword>
<comment type="similarity">
    <text evidence="6">Belongs to the TVP38/TMEM64 family.</text>
</comment>
<dbReference type="Pfam" id="PF09335">
    <property type="entry name" value="VTT_dom"/>
    <property type="match status" value="1"/>
</dbReference>
<evidence type="ECO:0000256" key="4">
    <source>
        <dbReference type="ARBA" id="ARBA00022989"/>
    </source>
</evidence>
<accession>A0A5S5C934</accession>
<keyword evidence="5 6" id="KW-0472">Membrane</keyword>
<evidence type="ECO:0000313" key="9">
    <source>
        <dbReference type="Proteomes" id="UP000324376"/>
    </source>
</evidence>
<comment type="caution">
    <text evidence="8">The sequence shown here is derived from an EMBL/GenBank/DDBJ whole genome shotgun (WGS) entry which is preliminary data.</text>
</comment>
<dbReference type="EMBL" id="VNHU01000002">
    <property type="protein sequence ID" value="TYP75915.1"/>
    <property type="molecule type" value="Genomic_DNA"/>
</dbReference>
<sequence>MLEKHLTKLVTFIVACIVVGSYIFIPQVTKFFDEAWSVLSSGNSDDINSWIATFGWWGPIILIVAMILQMFLIVIPSLALMIVSVIAYGPLWGSVLIYVSVSIASTVGFYIGKYFAKFITSAVLGSATEENIEKFIANYGFWAVIVTRLNPFLSNDAISFVAGIVDISYPKFIGATLIGITPLVILIAITGGYMDQLKIVLLWISIISVLLFVGYLIYSKIKNEKSVG</sequence>
<feature type="transmembrane region" description="Helical" evidence="6">
    <location>
        <begin position="47"/>
        <end position="64"/>
    </location>
</feature>
<evidence type="ECO:0000256" key="6">
    <source>
        <dbReference type="RuleBase" id="RU366058"/>
    </source>
</evidence>
<evidence type="ECO:0000256" key="5">
    <source>
        <dbReference type="ARBA" id="ARBA00023136"/>
    </source>
</evidence>